<dbReference type="InterPro" id="IPR029787">
    <property type="entry name" value="Nucleotide_cyclase"/>
</dbReference>
<sequence length="276" mass="29033">MNVHGAFGAAGDGAAEGAADGAGNGADFGVIISLDTQGSSGQPDPDRPAMRARIYEVAENAFAQARLADARVFQEDRGDGLLAVVQPRGTERIAGEWIAYLHQNLRAVNRELRRPLRLRAGLAVGPVRADAHGFSGAAVDMACRIGNCAEAKAVLAAVPDAPLLVAVTDRFHQDVVRHGGRWIEPERYRQYDVSLQEGPQRPWFMVPGLQTPPLPGGGDEPADPGAPGGSAPRGAGERRAEPPGHRFGPVTHHGSGSVLQGEFGDITFDNRHGGQG</sequence>
<feature type="compositionally biased region" description="Basic and acidic residues" evidence="1">
    <location>
        <begin position="235"/>
        <end position="244"/>
    </location>
</feature>
<evidence type="ECO:0000256" key="1">
    <source>
        <dbReference type="SAM" id="MobiDB-lite"/>
    </source>
</evidence>
<name>A0A1H0IRS3_9ACTN</name>
<evidence type="ECO:0008006" key="4">
    <source>
        <dbReference type="Google" id="ProtNLM"/>
    </source>
</evidence>
<dbReference type="Proteomes" id="UP000199341">
    <property type="component" value="Unassembled WGS sequence"/>
</dbReference>
<reference evidence="2 3" key="1">
    <citation type="submission" date="2016-10" db="EMBL/GenBank/DDBJ databases">
        <authorList>
            <person name="de Groot N.N."/>
        </authorList>
    </citation>
    <scope>NUCLEOTIDE SEQUENCE [LARGE SCALE GENOMIC DNA]</scope>
    <source>
        <strain evidence="2 3">CGMCC 4.2022</strain>
    </source>
</reference>
<protein>
    <recommendedName>
        <fullName evidence="4">Guanylate cyclase domain-containing protein</fullName>
    </recommendedName>
</protein>
<keyword evidence="3" id="KW-1185">Reference proteome</keyword>
<dbReference type="EMBL" id="FNIE01000009">
    <property type="protein sequence ID" value="SDO34108.1"/>
    <property type="molecule type" value="Genomic_DNA"/>
</dbReference>
<evidence type="ECO:0000313" key="2">
    <source>
        <dbReference type="EMBL" id="SDO34108.1"/>
    </source>
</evidence>
<dbReference type="STRING" id="310781.SAMN05216259_10986"/>
<dbReference type="AlphaFoldDB" id="A0A1H0IRS3"/>
<proteinExistence type="predicted"/>
<accession>A0A1H0IRS3</accession>
<evidence type="ECO:0000313" key="3">
    <source>
        <dbReference type="Proteomes" id="UP000199341"/>
    </source>
</evidence>
<dbReference type="SUPFAM" id="SSF55073">
    <property type="entry name" value="Nucleotide cyclase"/>
    <property type="match status" value="1"/>
</dbReference>
<dbReference type="OrthoDB" id="3482507at2"/>
<feature type="compositionally biased region" description="Low complexity" evidence="1">
    <location>
        <begin position="223"/>
        <end position="234"/>
    </location>
</feature>
<dbReference type="RefSeq" id="WP_093786000.1">
    <property type="nucleotide sequence ID" value="NZ_FNIE01000009.1"/>
</dbReference>
<dbReference type="Gene3D" id="3.30.70.1230">
    <property type="entry name" value="Nucleotide cyclase"/>
    <property type="match status" value="1"/>
</dbReference>
<gene>
    <name evidence="2" type="ORF">SAMN05216259_10986</name>
</gene>
<feature type="region of interest" description="Disordered" evidence="1">
    <location>
        <begin position="202"/>
        <end position="276"/>
    </location>
</feature>
<organism evidence="2 3">
    <name type="scientific">Actinacidiphila guanduensis</name>
    <dbReference type="NCBI Taxonomy" id="310781"/>
    <lineage>
        <taxon>Bacteria</taxon>
        <taxon>Bacillati</taxon>
        <taxon>Actinomycetota</taxon>
        <taxon>Actinomycetes</taxon>
        <taxon>Kitasatosporales</taxon>
        <taxon>Streptomycetaceae</taxon>
        <taxon>Actinacidiphila</taxon>
    </lineage>
</organism>